<evidence type="ECO:0000313" key="2">
    <source>
        <dbReference type="Proteomes" id="UP000324222"/>
    </source>
</evidence>
<reference evidence="1 2" key="1">
    <citation type="submission" date="2019-05" db="EMBL/GenBank/DDBJ databases">
        <title>Another draft genome of Portunus trituberculatus and its Hox gene families provides insights of decapod evolution.</title>
        <authorList>
            <person name="Jeong J.-H."/>
            <person name="Song I."/>
            <person name="Kim S."/>
            <person name="Choi T."/>
            <person name="Kim D."/>
            <person name="Ryu S."/>
            <person name="Kim W."/>
        </authorList>
    </citation>
    <scope>NUCLEOTIDE SEQUENCE [LARGE SCALE GENOMIC DNA]</scope>
    <source>
        <tissue evidence="1">Muscle</tissue>
    </source>
</reference>
<comment type="caution">
    <text evidence="1">The sequence shown here is derived from an EMBL/GenBank/DDBJ whole genome shotgun (WGS) entry which is preliminary data.</text>
</comment>
<dbReference type="EMBL" id="VSRR010134297">
    <property type="protein sequence ID" value="MPD03033.1"/>
    <property type="molecule type" value="Genomic_DNA"/>
</dbReference>
<protein>
    <submittedName>
        <fullName evidence="1">Uncharacterized protein</fullName>
    </submittedName>
</protein>
<dbReference type="Proteomes" id="UP000324222">
    <property type="component" value="Unassembled WGS sequence"/>
</dbReference>
<dbReference type="AlphaFoldDB" id="A0A5B7K3F5"/>
<name>A0A5B7K3F5_PORTR</name>
<accession>A0A5B7K3F5</accession>
<evidence type="ECO:0000313" key="1">
    <source>
        <dbReference type="EMBL" id="MPD03033.1"/>
    </source>
</evidence>
<gene>
    <name evidence="1" type="ORF">E2C01_098648</name>
</gene>
<keyword evidence="2" id="KW-1185">Reference proteome</keyword>
<proteinExistence type="predicted"/>
<organism evidence="1 2">
    <name type="scientific">Portunus trituberculatus</name>
    <name type="common">Swimming crab</name>
    <name type="synonym">Neptunus trituberculatus</name>
    <dbReference type="NCBI Taxonomy" id="210409"/>
    <lineage>
        <taxon>Eukaryota</taxon>
        <taxon>Metazoa</taxon>
        <taxon>Ecdysozoa</taxon>
        <taxon>Arthropoda</taxon>
        <taxon>Crustacea</taxon>
        <taxon>Multicrustacea</taxon>
        <taxon>Malacostraca</taxon>
        <taxon>Eumalacostraca</taxon>
        <taxon>Eucarida</taxon>
        <taxon>Decapoda</taxon>
        <taxon>Pleocyemata</taxon>
        <taxon>Brachyura</taxon>
        <taxon>Eubrachyura</taxon>
        <taxon>Portunoidea</taxon>
        <taxon>Portunidae</taxon>
        <taxon>Portuninae</taxon>
        <taxon>Portunus</taxon>
    </lineage>
</organism>
<sequence length="69" mass="7660">MVSPFHQAPRPSNITITIPNTPINHLYALHSSVDLTNIPISSQVPPRKAGEGLEYLPWNSMHPSSHQHV</sequence>